<evidence type="ECO:0000313" key="3">
    <source>
        <dbReference type="EMBL" id="KAK0395715.1"/>
    </source>
</evidence>
<protein>
    <recommendedName>
        <fullName evidence="2">Beta-lactamase-related domain-containing protein</fullName>
    </recommendedName>
</protein>
<dbReference type="InterPro" id="IPR012338">
    <property type="entry name" value="Beta-lactam/transpept-like"/>
</dbReference>
<keyword evidence="1" id="KW-0472">Membrane</keyword>
<dbReference type="Gene3D" id="1.20.1070.10">
    <property type="entry name" value="Rhodopsin 7-helix transmembrane proteins"/>
    <property type="match status" value="1"/>
</dbReference>
<feature type="transmembrane region" description="Helical" evidence="1">
    <location>
        <begin position="170"/>
        <end position="192"/>
    </location>
</feature>
<feature type="transmembrane region" description="Helical" evidence="1">
    <location>
        <begin position="77"/>
        <end position="95"/>
    </location>
</feature>
<proteinExistence type="predicted"/>
<dbReference type="Proteomes" id="UP001175271">
    <property type="component" value="Unassembled WGS sequence"/>
</dbReference>
<dbReference type="Pfam" id="PF17660">
    <property type="entry name" value="BTRD1"/>
    <property type="match status" value="2"/>
</dbReference>
<dbReference type="EMBL" id="JAUCMV010000005">
    <property type="protein sequence ID" value="KAK0395715.1"/>
    <property type="molecule type" value="Genomic_DNA"/>
</dbReference>
<evidence type="ECO:0000313" key="4">
    <source>
        <dbReference type="Proteomes" id="UP001175271"/>
    </source>
</evidence>
<feature type="transmembrane region" description="Helical" evidence="1">
    <location>
        <begin position="116"/>
        <end position="137"/>
    </location>
</feature>
<sequence length="989" mass="112945">MDVLIGSIVSSSSGLTFMWYLLCVVCLIQSVRDGPTFVLLTSQGICDLCALLQYFIFGLEITFERKFIVLPRKWQSLALSFLEYVALPHYVVIAANRATAVFVPTRVNEFWTTRRTIKISILTWLAAIISITSLHLASDDAEPGFYVDVPRRYLLGSRVNEIFVRTFFEAYILGSKIFCFTVTIALYIATILRSNYVLRKTRRIQTSTSTPVNSGLSMESRLTAICVSNFLPSLIAVILAMSWTDTNKYTNFTFTMLGILDHSIDSFALPAFSTVIRARFFNIPYTFLGLCGIKKIVNSLKNNSTDSNFVRWIWSLALCLCVGIPVSGNSLQVVHPPAPKEQDWVLTAGNESAIDNVLSISLMYGGRLVSMGYYYRNREIHYYAIMHKFRGPVFLKPNPMSYADLLLRVKENEERDLALTQVCGQESPDGQVTFTTYWEKVPGARSEVWFPGSSNAEAQKLRLEREGFRLSYLCGYAVRNRAEYVGVWQKPTLSINPYEAHYGLSLADCLRKDKQLKSKGFVATQFRVFNNGNAVICTAIWEYSPRKYHSVEVGENLQLMYRRFARDSEMLPRQISHFFEGAQLRYVVLWTNYNTSRYPDPSELWKQNETIPVRFLKGTPELLRDDQIDFIVARVQHFMKDLNIPGLSVAISKKEQLKFAAGFGYANIRRKEVVTPHHQFRVGSVSKPITAAAIMLLVDARKLSLDQKIFGKNSIFGMEFAKKRLYGKYVTEVTVRHLLEHTSGGWNNLESDAAWMEPDLSTRELIEHVIENVPLTKQPGTTWIYSNFGYQLLGYIVERLSNLDYEQFVKDQIWSKVGVTDIQVARPTIAQRTRREVLYYMSGNKLGFDPYTMLRPERIGPWGGWIASPIELLQFMAHFDGFSRKTDLITERSVEEWATPSKASNGTYGLGWSLNVMGFSGWQHDGRMPGSAAMLVRLRNGLEMAVSVNKEYSERDFFHELGYVLHHIGNNCDWWNETMHDLFPSTSIF</sequence>
<keyword evidence="1" id="KW-1133">Transmembrane helix</keyword>
<gene>
    <name evidence="3" type="ORF">QR680_001396</name>
</gene>
<accession>A0AA39GY52</accession>
<dbReference type="Pfam" id="PF00144">
    <property type="entry name" value="Beta-lactamase"/>
    <property type="match status" value="1"/>
</dbReference>
<feature type="domain" description="Beta-lactamase-related" evidence="2">
    <location>
        <begin position="633"/>
        <end position="960"/>
    </location>
</feature>
<feature type="transmembrane region" description="Helical" evidence="1">
    <location>
        <begin position="37"/>
        <end position="57"/>
    </location>
</feature>
<dbReference type="InterPro" id="IPR001466">
    <property type="entry name" value="Beta-lactam-related"/>
</dbReference>
<reference evidence="3" key="1">
    <citation type="submission" date="2023-06" db="EMBL/GenBank/DDBJ databases">
        <title>Genomic analysis of the entomopathogenic nematode Steinernema hermaphroditum.</title>
        <authorList>
            <person name="Schwarz E.M."/>
            <person name="Heppert J.K."/>
            <person name="Baniya A."/>
            <person name="Schwartz H.T."/>
            <person name="Tan C.-H."/>
            <person name="Antoshechkin I."/>
            <person name="Sternberg P.W."/>
            <person name="Goodrich-Blair H."/>
            <person name="Dillman A.R."/>
        </authorList>
    </citation>
    <scope>NUCLEOTIDE SEQUENCE</scope>
    <source>
        <strain evidence="3">PS9179</strain>
        <tissue evidence="3">Whole animal</tissue>
    </source>
</reference>
<keyword evidence="1" id="KW-0812">Transmembrane</keyword>
<evidence type="ECO:0000256" key="1">
    <source>
        <dbReference type="SAM" id="Phobius"/>
    </source>
</evidence>
<dbReference type="SUPFAM" id="SSF56601">
    <property type="entry name" value="beta-lactamase/transpeptidase-like"/>
    <property type="match status" value="1"/>
</dbReference>
<dbReference type="PANTHER" id="PTHR46825:SF13">
    <property type="entry name" value="BETA-LACTAMASE-RELATED DOMAIN-CONTAINING PROTEIN"/>
    <property type="match status" value="1"/>
</dbReference>
<dbReference type="PANTHER" id="PTHR46825">
    <property type="entry name" value="D-ALANYL-D-ALANINE-CARBOXYPEPTIDASE/ENDOPEPTIDASE AMPH"/>
    <property type="match status" value="1"/>
</dbReference>
<name>A0AA39GY52_9BILA</name>
<dbReference type="CDD" id="cd00637">
    <property type="entry name" value="7tm_classA_rhodopsin-like"/>
    <property type="match status" value="1"/>
</dbReference>
<dbReference type="AlphaFoldDB" id="A0AA39GY52"/>
<dbReference type="InterPro" id="IPR050491">
    <property type="entry name" value="AmpC-like"/>
</dbReference>
<keyword evidence="4" id="KW-1185">Reference proteome</keyword>
<dbReference type="SUPFAM" id="SSF81321">
    <property type="entry name" value="Family A G protein-coupled receptor-like"/>
    <property type="match status" value="1"/>
</dbReference>
<evidence type="ECO:0000259" key="2">
    <source>
        <dbReference type="Pfam" id="PF00144"/>
    </source>
</evidence>
<organism evidence="3 4">
    <name type="scientific">Steinernema hermaphroditum</name>
    <dbReference type="NCBI Taxonomy" id="289476"/>
    <lineage>
        <taxon>Eukaryota</taxon>
        <taxon>Metazoa</taxon>
        <taxon>Ecdysozoa</taxon>
        <taxon>Nematoda</taxon>
        <taxon>Chromadorea</taxon>
        <taxon>Rhabditida</taxon>
        <taxon>Tylenchina</taxon>
        <taxon>Panagrolaimomorpha</taxon>
        <taxon>Strongyloidoidea</taxon>
        <taxon>Steinernematidae</taxon>
        <taxon>Steinernema</taxon>
    </lineage>
</organism>
<dbReference type="InterPro" id="IPR049511">
    <property type="entry name" value="PGH-like_rpt"/>
</dbReference>
<feature type="transmembrane region" description="Helical" evidence="1">
    <location>
        <begin position="222"/>
        <end position="243"/>
    </location>
</feature>
<dbReference type="Gene3D" id="3.40.710.10">
    <property type="entry name" value="DD-peptidase/beta-lactamase superfamily"/>
    <property type="match status" value="1"/>
</dbReference>
<feature type="transmembrane region" description="Helical" evidence="1">
    <location>
        <begin position="6"/>
        <end position="28"/>
    </location>
</feature>
<comment type="caution">
    <text evidence="3">The sequence shown here is derived from an EMBL/GenBank/DDBJ whole genome shotgun (WGS) entry which is preliminary data.</text>
</comment>